<keyword evidence="6" id="KW-0378">Hydrolase</keyword>
<reference evidence="11 12" key="1">
    <citation type="submission" date="2020-04" db="EMBL/GenBank/DDBJ databases">
        <authorList>
            <person name="Hitch T.C.A."/>
            <person name="Wylensek D."/>
            <person name="Clavel T."/>
        </authorList>
    </citation>
    <scope>NUCLEOTIDE SEQUENCE [LARGE SCALE GENOMIC DNA]</scope>
    <source>
        <strain evidence="11 12">105184</strain>
    </source>
</reference>
<proteinExistence type="inferred from homology"/>
<comment type="catalytic activity">
    <reaction evidence="9">
        <text>adenosine + phosphate = alpha-D-ribose 1-phosphate + adenine</text>
        <dbReference type="Rhea" id="RHEA:27642"/>
        <dbReference type="ChEBI" id="CHEBI:16335"/>
        <dbReference type="ChEBI" id="CHEBI:16708"/>
        <dbReference type="ChEBI" id="CHEBI:43474"/>
        <dbReference type="ChEBI" id="CHEBI:57720"/>
        <dbReference type="EC" id="2.4.2.1"/>
    </reaction>
    <physiologicalReaction direction="left-to-right" evidence="9">
        <dbReference type="Rhea" id="RHEA:27643"/>
    </physiologicalReaction>
</comment>
<dbReference type="CDD" id="cd16833">
    <property type="entry name" value="YfiH"/>
    <property type="match status" value="1"/>
</dbReference>
<dbReference type="PANTHER" id="PTHR30616:SF2">
    <property type="entry name" value="PURINE NUCLEOSIDE PHOSPHORYLASE LACC1"/>
    <property type="match status" value="1"/>
</dbReference>
<evidence type="ECO:0000256" key="4">
    <source>
        <dbReference type="ARBA" id="ARBA00022679"/>
    </source>
</evidence>
<sequence>MELTRHTRLGVTLLEDASRPHGVTLAFTERTGGFSAGQYSSLNLGDACGDDATAVEKNRMLALKAAGAQRWAANLVNPRQVHGDHVVVVRSCDAAAVAAAVAEARAGADAVVCTARHVPVLLCFADCVPVVLVAPGGFAVAHSGWRGTIARIAAKAARTLAAECACEVADVSAYIGPHVTGEDYEVSQELLDRFVGEFGPSVRASERHLDLARAIGVALADAGVDERNVLDCGLSTVGNVGRFFSYRAEDGRCGRHGAIACLCD</sequence>
<organism evidence="11 12">
    <name type="scientific">Parafannyhessea umbonata</name>
    <dbReference type="NCBI Taxonomy" id="604330"/>
    <lineage>
        <taxon>Bacteria</taxon>
        <taxon>Bacillati</taxon>
        <taxon>Actinomycetota</taxon>
        <taxon>Coriobacteriia</taxon>
        <taxon>Coriobacteriales</taxon>
        <taxon>Atopobiaceae</taxon>
        <taxon>Parafannyhessea</taxon>
    </lineage>
</organism>
<accession>A0A7X9T9K1</accession>
<evidence type="ECO:0000256" key="1">
    <source>
        <dbReference type="ARBA" id="ARBA00000553"/>
    </source>
</evidence>
<keyword evidence="5" id="KW-0479">Metal-binding</keyword>
<comment type="function">
    <text evidence="2">Purine nucleoside enzyme that catalyzes the phosphorolysis of adenosine and inosine nucleosides, yielding D-ribose 1-phosphate and the respective free bases, adenine and hypoxanthine. Also catalyzes the phosphorolysis of S-methyl-5'-thioadenosine into adenine and S-methyl-5-thio-alpha-D-ribose 1-phosphate. Also has adenosine deaminase activity.</text>
</comment>
<dbReference type="GO" id="GO:0005507">
    <property type="term" value="F:copper ion binding"/>
    <property type="evidence" value="ECO:0007669"/>
    <property type="project" value="TreeGrafter"/>
</dbReference>
<comment type="catalytic activity">
    <reaction evidence="8">
        <text>adenosine + H2O + H(+) = inosine + NH4(+)</text>
        <dbReference type="Rhea" id="RHEA:24408"/>
        <dbReference type="ChEBI" id="CHEBI:15377"/>
        <dbReference type="ChEBI" id="CHEBI:15378"/>
        <dbReference type="ChEBI" id="CHEBI:16335"/>
        <dbReference type="ChEBI" id="CHEBI:17596"/>
        <dbReference type="ChEBI" id="CHEBI:28938"/>
        <dbReference type="EC" id="3.5.4.4"/>
    </reaction>
    <physiologicalReaction direction="left-to-right" evidence="8">
        <dbReference type="Rhea" id="RHEA:24409"/>
    </physiologicalReaction>
</comment>
<evidence type="ECO:0000256" key="7">
    <source>
        <dbReference type="ARBA" id="ARBA00022833"/>
    </source>
</evidence>
<evidence type="ECO:0000256" key="10">
    <source>
        <dbReference type="ARBA" id="ARBA00049893"/>
    </source>
</evidence>
<gene>
    <name evidence="11" type="ORF">HF885_02895</name>
</gene>
<evidence type="ECO:0000256" key="3">
    <source>
        <dbReference type="ARBA" id="ARBA00007353"/>
    </source>
</evidence>
<comment type="caution">
    <text evidence="11">The sequence shown here is derived from an EMBL/GenBank/DDBJ whole genome shotgun (WGS) entry which is preliminary data.</text>
</comment>
<dbReference type="SUPFAM" id="SSF64438">
    <property type="entry name" value="CNF1/YfiH-like putative cysteine hydrolases"/>
    <property type="match status" value="1"/>
</dbReference>
<protein>
    <submittedName>
        <fullName evidence="11">Laccase domain-containing protein</fullName>
    </submittedName>
</protein>
<dbReference type="PANTHER" id="PTHR30616">
    <property type="entry name" value="UNCHARACTERIZED PROTEIN YFIH"/>
    <property type="match status" value="1"/>
</dbReference>
<evidence type="ECO:0000256" key="5">
    <source>
        <dbReference type="ARBA" id="ARBA00022723"/>
    </source>
</evidence>
<evidence type="ECO:0000256" key="8">
    <source>
        <dbReference type="ARBA" id="ARBA00047989"/>
    </source>
</evidence>
<evidence type="ECO:0000256" key="9">
    <source>
        <dbReference type="ARBA" id="ARBA00048968"/>
    </source>
</evidence>
<dbReference type="Pfam" id="PF02578">
    <property type="entry name" value="Cu-oxidase_4"/>
    <property type="match status" value="1"/>
</dbReference>
<keyword evidence="4" id="KW-0808">Transferase</keyword>
<dbReference type="Proteomes" id="UP000565613">
    <property type="component" value="Unassembled WGS sequence"/>
</dbReference>
<comment type="similarity">
    <text evidence="3">Belongs to the purine nucleoside phosphorylase YfiH/LACC1 family.</text>
</comment>
<name>A0A7X9T9K1_9ACTN</name>
<comment type="catalytic activity">
    <reaction evidence="1">
        <text>inosine + phosphate = alpha-D-ribose 1-phosphate + hypoxanthine</text>
        <dbReference type="Rhea" id="RHEA:27646"/>
        <dbReference type="ChEBI" id="CHEBI:17368"/>
        <dbReference type="ChEBI" id="CHEBI:17596"/>
        <dbReference type="ChEBI" id="CHEBI:43474"/>
        <dbReference type="ChEBI" id="CHEBI:57720"/>
        <dbReference type="EC" id="2.4.2.1"/>
    </reaction>
    <physiologicalReaction direction="left-to-right" evidence="1">
        <dbReference type="Rhea" id="RHEA:27647"/>
    </physiologicalReaction>
</comment>
<dbReference type="GO" id="GO:0016787">
    <property type="term" value="F:hydrolase activity"/>
    <property type="evidence" value="ECO:0007669"/>
    <property type="project" value="UniProtKB-KW"/>
</dbReference>
<evidence type="ECO:0000256" key="6">
    <source>
        <dbReference type="ARBA" id="ARBA00022801"/>
    </source>
</evidence>
<dbReference type="InterPro" id="IPR038371">
    <property type="entry name" value="Cu_polyphenol_OxRdtase_sf"/>
</dbReference>
<dbReference type="InterPro" id="IPR011324">
    <property type="entry name" value="Cytotoxic_necrot_fac-like_cat"/>
</dbReference>
<keyword evidence="7" id="KW-0862">Zinc</keyword>
<evidence type="ECO:0000256" key="2">
    <source>
        <dbReference type="ARBA" id="ARBA00003215"/>
    </source>
</evidence>
<dbReference type="GO" id="GO:0017061">
    <property type="term" value="F:S-methyl-5-thioadenosine phosphorylase activity"/>
    <property type="evidence" value="ECO:0007669"/>
    <property type="project" value="UniProtKB-EC"/>
</dbReference>
<evidence type="ECO:0000313" key="11">
    <source>
        <dbReference type="EMBL" id="NMF25397.1"/>
    </source>
</evidence>
<dbReference type="InterPro" id="IPR003730">
    <property type="entry name" value="Cu_polyphenol_OxRdtase"/>
</dbReference>
<comment type="catalytic activity">
    <reaction evidence="10">
        <text>S-methyl-5'-thioadenosine + phosphate = 5-(methylsulfanyl)-alpha-D-ribose 1-phosphate + adenine</text>
        <dbReference type="Rhea" id="RHEA:11852"/>
        <dbReference type="ChEBI" id="CHEBI:16708"/>
        <dbReference type="ChEBI" id="CHEBI:17509"/>
        <dbReference type="ChEBI" id="CHEBI:43474"/>
        <dbReference type="ChEBI" id="CHEBI:58533"/>
        <dbReference type="EC" id="2.4.2.28"/>
    </reaction>
    <physiologicalReaction direction="left-to-right" evidence="10">
        <dbReference type="Rhea" id="RHEA:11853"/>
    </physiologicalReaction>
</comment>
<dbReference type="Gene3D" id="3.60.140.10">
    <property type="entry name" value="CNF1/YfiH-like putative cysteine hydrolases"/>
    <property type="match status" value="1"/>
</dbReference>
<dbReference type="RefSeq" id="WP_170103461.1">
    <property type="nucleotide sequence ID" value="NZ_JABAGR010000002.1"/>
</dbReference>
<evidence type="ECO:0000313" key="12">
    <source>
        <dbReference type="Proteomes" id="UP000565613"/>
    </source>
</evidence>
<dbReference type="AlphaFoldDB" id="A0A7X9T9K1"/>
<dbReference type="EMBL" id="JABAGR010000002">
    <property type="protein sequence ID" value="NMF25397.1"/>
    <property type="molecule type" value="Genomic_DNA"/>
</dbReference>